<dbReference type="PANTHER" id="PTHR43353:SF6">
    <property type="entry name" value="CYTOPLASMIC ALDEHYDE DEHYDROGENASE (EUROFUNG)"/>
    <property type="match status" value="1"/>
</dbReference>
<reference evidence="6" key="1">
    <citation type="submission" date="2023-01" db="EMBL/GenBank/DDBJ databases">
        <title>The growth and conidiation of Purpureocillium lavendulum are regulated by nitrogen source and histone H3K14 acetylation.</title>
        <authorList>
            <person name="Tang P."/>
            <person name="Han J."/>
            <person name="Zhang C."/>
            <person name="Tang P."/>
            <person name="Qi F."/>
            <person name="Zhang K."/>
            <person name="Liang L."/>
        </authorList>
    </citation>
    <scope>NUCLEOTIDE SEQUENCE</scope>
    <source>
        <strain evidence="6">YMF1.00683</strain>
    </source>
</reference>
<dbReference type="InterPro" id="IPR016163">
    <property type="entry name" value="Ald_DH_C"/>
</dbReference>
<dbReference type="GO" id="GO:0009450">
    <property type="term" value="P:gamma-aminobutyric acid catabolic process"/>
    <property type="evidence" value="ECO:0007669"/>
    <property type="project" value="TreeGrafter"/>
</dbReference>
<gene>
    <name evidence="6" type="ORF">O9K51_04037</name>
</gene>
<dbReference type="Gene3D" id="3.40.605.10">
    <property type="entry name" value="Aldehyde Dehydrogenase, Chain A, domain 1"/>
    <property type="match status" value="2"/>
</dbReference>
<feature type="domain" description="Aldehyde dehydrogenase" evidence="5">
    <location>
        <begin position="209"/>
        <end position="518"/>
    </location>
</feature>
<dbReference type="InterPro" id="IPR029510">
    <property type="entry name" value="Ald_DH_CS_GLU"/>
</dbReference>
<evidence type="ECO:0000313" key="6">
    <source>
        <dbReference type="EMBL" id="KAJ6442861.1"/>
    </source>
</evidence>
<dbReference type="Proteomes" id="UP001163105">
    <property type="component" value="Unassembled WGS sequence"/>
</dbReference>
<evidence type="ECO:0000256" key="3">
    <source>
        <dbReference type="RuleBase" id="RU003345"/>
    </source>
</evidence>
<keyword evidence="7" id="KW-1185">Reference proteome</keyword>
<dbReference type="InterPro" id="IPR016161">
    <property type="entry name" value="Ald_DH/histidinol_DH"/>
</dbReference>
<dbReference type="CDD" id="cd07105">
    <property type="entry name" value="ALDH_SaliADH"/>
    <property type="match status" value="1"/>
</dbReference>
<comment type="caution">
    <text evidence="6">The sequence shown here is derived from an EMBL/GenBank/DDBJ whole genome shotgun (WGS) entry which is preliminary data.</text>
</comment>
<feature type="active site" evidence="2">
    <location>
        <position position="298"/>
    </location>
</feature>
<keyword evidence="1 3" id="KW-0560">Oxidoreductase</keyword>
<proteinExistence type="inferred from homology"/>
<dbReference type="SUPFAM" id="SSF53720">
    <property type="entry name" value="ALDH-like"/>
    <property type="match status" value="1"/>
</dbReference>
<comment type="similarity">
    <text evidence="3">Belongs to the aldehyde dehydrogenase family.</text>
</comment>
<dbReference type="EMBL" id="JAQHRD010000003">
    <property type="protein sequence ID" value="KAJ6442861.1"/>
    <property type="molecule type" value="Genomic_DNA"/>
</dbReference>
<sequence length="522" mass="55510">MAEPKQRHTHKNAVQPPTKLVLKPPPPSAFHVESSAPIRSEVQFVLPGTRPEAALAAVLIVMSASSPSFTVPLFIGGKDCHPDKTFDVVSPCDGKVLHRCGSAAVTDASAAIAAAGEASKTWRRTTPPERRDIFLKAAEIMAGRREELAGYMATETGAPRAWCDFNLDVGTDMLKDIAGRIPTLEGSFPALMDSNTSAIVMREPYGVVLAMALGNTVVFKGSETAPRTMSAIVSVFREAGLPDGVLNFIVHEPSAAAEITAHAIAHPLVKKINFTGSTQVGRIIGRLAGENLKPLVLELGGKSPAIVWEDADLLLAANQCVLGSFLHSGQICMSTEKILVHNSVKTEFLDKVVAAIDRIFPGSGDAPTLVNSSAVAKNKALVADAVSKGATVVFGNPDAQETSGTRLRPIVVDNVTEAMDLYRTESFGPTVSVIGVGSEDEAIRIANDTEYGLTSAVFTEDLRRGLRFAREIETGAVHINNMTVHDETALPHGGAKASGYGRFNASKGLDEWVRTKNVTFKN</sequence>
<dbReference type="InterPro" id="IPR050740">
    <property type="entry name" value="Aldehyde_DH_Superfamily"/>
</dbReference>
<protein>
    <submittedName>
        <fullName evidence="6">Vanillin dehydrogenase</fullName>
    </submittedName>
</protein>
<dbReference type="PROSITE" id="PS00687">
    <property type="entry name" value="ALDEHYDE_DEHYDR_GLU"/>
    <property type="match status" value="1"/>
</dbReference>
<organism evidence="6 7">
    <name type="scientific">Purpureocillium lavendulum</name>
    <dbReference type="NCBI Taxonomy" id="1247861"/>
    <lineage>
        <taxon>Eukaryota</taxon>
        <taxon>Fungi</taxon>
        <taxon>Dikarya</taxon>
        <taxon>Ascomycota</taxon>
        <taxon>Pezizomycotina</taxon>
        <taxon>Sordariomycetes</taxon>
        <taxon>Hypocreomycetidae</taxon>
        <taxon>Hypocreales</taxon>
        <taxon>Ophiocordycipitaceae</taxon>
        <taxon>Purpureocillium</taxon>
    </lineage>
</organism>
<dbReference type="GO" id="GO:0004777">
    <property type="term" value="F:succinate-semialdehyde dehydrogenase (NAD+) activity"/>
    <property type="evidence" value="ECO:0007669"/>
    <property type="project" value="TreeGrafter"/>
</dbReference>
<dbReference type="AlphaFoldDB" id="A0AB34FVP2"/>
<evidence type="ECO:0000256" key="2">
    <source>
        <dbReference type="PROSITE-ProRule" id="PRU10007"/>
    </source>
</evidence>
<evidence type="ECO:0000259" key="5">
    <source>
        <dbReference type="Pfam" id="PF00171"/>
    </source>
</evidence>
<dbReference type="InterPro" id="IPR016162">
    <property type="entry name" value="Ald_DH_N"/>
</dbReference>
<dbReference type="PANTHER" id="PTHR43353">
    <property type="entry name" value="SUCCINATE-SEMIALDEHYDE DEHYDROGENASE, MITOCHONDRIAL"/>
    <property type="match status" value="1"/>
</dbReference>
<evidence type="ECO:0000256" key="1">
    <source>
        <dbReference type="ARBA" id="ARBA00023002"/>
    </source>
</evidence>
<dbReference type="Gene3D" id="3.40.309.10">
    <property type="entry name" value="Aldehyde Dehydrogenase, Chain A, domain 2"/>
    <property type="match status" value="1"/>
</dbReference>
<dbReference type="InterPro" id="IPR015590">
    <property type="entry name" value="Aldehyde_DH_dom"/>
</dbReference>
<name>A0AB34FVP2_9HYPO</name>
<evidence type="ECO:0000256" key="4">
    <source>
        <dbReference type="SAM" id="MobiDB-lite"/>
    </source>
</evidence>
<evidence type="ECO:0000313" key="7">
    <source>
        <dbReference type="Proteomes" id="UP001163105"/>
    </source>
</evidence>
<feature type="region of interest" description="Disordered" evidence="4">
    <location>
        <begin position="1"/>
        <end position="22"/>
    </location>
</feature>
<dbReference type="Pfam" id="PF00171">
    <property type="entry name" value="Aldedh"/>
    <property type="match status" value="1"/>
</dbReference>
<accession>A0AB34FVP2</accession>